<keyword evidence="7 10" id="KW-1133">Transmembrane helix</keyword>
<keyword evidence="5 10" id="KW-0812">Transmembrane</keyword>
<evidence type="ECO:0000256" key="1">
    <source>
        <dbReference type="ARBA" id="ARBA00004162"/>
    </source>
</evidence>
<dbReference type="EMBL" id="DSMV01000243">
    <property type="protein sequence ID" value="HDW51864.1"/>
    <property type="molecule type" value="Genomic_DNA"/>
</dbReference>
<protein>
    <submittedName>
        <fullName evidence="11">Preprotein translocase subunit YajC</fullName>
    </submittedName>
</protein>
<dbReference type="SMART" id="SM01323">
    <property type="entry name" value="YajC"/>
    <property type="match status" value="1"/>
</dbReference>
<evidence type="ECO:0000256" key="8">
    <source>
        <dbReference type="ARBA" id="ARBA00023010"/>
    </source>
</evidence>
<sequence length="91" mass="10692">MLEQQLISILYLVGLFVLFYFLLIRPQQVRQKRHLEMIRNLKVDDRVITTGGIFGTIVKIKEDTVVLRVADNVRIEVLKQAIAQVRERDKE</sequence>
<reference evidence="11" key="1">
    <citation type="journal article" date="2020" name="mSystems">
        <title>Genome- and Community-Level Interaction Insights into Carbon Utilization and Element Cycling Functions of Hydrothermarchaeota in Hydrothermal Sediment.</title>
        <authorList>
            <person name="Zhou Z."/>
            <person name="Liu Y."/>
            <person name="Xu W."/>
            <person name="Pan J."/>
            <person name="Luo Z.H."/>
            <person name="Li M."/>
        </authorList>
    </citation>
    <scope>NUCLEOTIDE SEQUENCE [LARGE SCALE GENOMIC DNA]</scope>
    <source>
        <strain evidence="11">SpSt-301</strain>
    </source>
</reference>
<dbReference type="NCBIfam" id="TIGR00739">
    <property type="entry name" value="yajC"/>
    <property type="match status" value="1"/>
</dbReference>
<evidence type="ECO:0000256" key="4">
    <source>
        <dbReference type="ARBA" id="ARBA00022475"/>
    </source>
</evidence>
<dbReference type="PANTHER" id="PTHR33909">
    <property type="entry name" value="SEC TRANSLOCON ACCESSORY COMPLEX SUBUNIT YAJC"/>
    <property type="match status" value="1"/>
</dbReference>
<dbReference type="GO" id="GO:0005886">
    <property type="term" value="C:plasma membrane"/>
    <property type="evidence" value="ECO:0007669"/>
    <property type="project" value="UniProtKB-SubCell"/>
</dbReference>
<comment type="similarity">
    <text evidence="2">Belongs to the YajC family.</text>
</comment>
<evidence type="ECO:0000256" key="10">
    <source>
        <dbReference type="SAM" id="Phobius"/>
    </source>
</evidence>
<accession>A0A7C1F401</accession>
<dbReference type="Pfam" id="PF02699">
    <property type="entry name" value="YajC"/>
    <property type="match status" value="1"/>
</dbReference>
<evidence type="ECO:0000256" key="7">
    <source>
        <dbReference type="ARBA" id="ARBA00022989"/>
    </source>
</evidence>
<evidence type="ECO:0000256" key="9">
    <source>
        <dbReference type="ARBA" id="ARBA00023136"/>
    </source>
</evidence>
<keyword evidence="4" id="KW-1003">Cell membrane</keyword>
<dbReference type="AlphaFoldDB" id="A0A7C1F401"/>
<dbReference type="GO" id="GO:0015031">
    <property type="term" value="P:protein transport"/>
    <property type="evidence" value="ECO:0007669"/>
    <property type="project" value="UniProtKB-KW"/>
</dbReference>
<evidence type="ECO:0000313" key="11">
    <source>
        <dbReference type="EMBL" id="HDW51864.1"/>
    </source>
</evidence>
<evidence type="ECO:0000256" key="5">
    <source>
        <dbReference type="ARBA" id="ARBA00022692"/>
    </source>
</evidence>
<organism evidence="11">
    <name type="scientific">Ammonifex degensii</name>
    <dbReference type="NCBI Taxonomy" id="42838"/>
    <lineage>
        <taxon>Bacteria</taxon>
        <taxon>Bacillati</taxon>
        <taxon>Bacillota</taxon>
        <taxon>Clostridia</taxon>
        <taxon>Thermoanaerobacterales</taxon>
        <taxon>Thermoanaerobacteraceae</taxon>
        <taxon>Ammonifex</taxon>
    </lineage>
</organism>
<name>A0A7C1F401_9THEO</name>
<dbReference type="InterPro" id="IPR003849">
    <property type="entry name" value="Preprotein_translocase_YajC"/>
</dbReference>
<gene>
    <name evidence="11" type="primary">yajC</name>
    <name evidence="11" type="ORF">ENQ35_03935</name>
</gene>
<dbReference type="PRINTS" id="PR01853">
    <property type="entry name" value="YAJCTRNLCASE"/>
</dbReference>
<evidence type="ECO:0000256" key="2">
    <source>
        <dbReference type="ARBA" id="ARBA00006742"/>
    </source>
</evidence>
<dbReference type="PANTHER" id="PTHR33909:SF1">
    <property type="entry name" value="SEC TRANSLOCON ACCESSORY COMPLEX SUBUNIT YAJC"/>
    <property type="match status" value="1"/>
</dbReference>
<comment type="subcellular location">
    <subcellularLocation>
        <location evidence="1">Cell membrane</location>
        <topology evidence="1">Single-pass membrane protein</topology>
    </subcellularLocation>
</comment>
<keyword evidence="3" id="KW-0813">Transport</keyword>
<proteinExistence type="inferred from homology"/>
<comment type="caution">
    <text evidence="11">The sequence shown here is derived from an EMBL/GenBank/DDBJ whole genome shotgun (WGS) entry which is preliminary data.</text>
</comment>
<keyword evidence="6" id="KW-0653">Protein transport</keyword>
<keyword evidence="9 10" id="KW-0472">Membrane</keyword>
<keyword evidence="8" id="KW-0811">Translocation</keyword>
<feature type="transmembrane region" description="Helical" evidence="10">
    <location>
        <begin position="6"/>
        <end position="24"/>
    </location>
</feature>
<evidence type="ECO:0000256" key="3">
    <source>
        <dbReference type="ARBA" id="ARBA00022448"/>
    </source>
</evidence>
<evidence type="ECO:0000256" key="6">
    <source>
        <dbReference type="ARBA" id="ARBA00022927"/>
    </source>
</evidence>